<dbReference type="PANTHER" id="PTHR46284:SF5">
    <property type="entry name" value="PROTEIN KINESIN LIGHT CHAIN-RELATED 3"/>
    <property type="match status" value="1"/>
</dbReference>
<feature type="compositionally biased region" description="Polar residues" evidence="15">
    <location>
        <begin position="1253"/>
        <end position="1262"/>
    </location>
</feature>
<evidence type="ECO:0000256" key="15">
    <source>
        <dbReference type="SAM" id="MobiDB-lite"/>
    </source>
</evidence>
<evidence type="ECO:0000256" key="4">
    <source>
        <dbReference type="ARBA" id="ARBA00022692"/>
    </source>
</evidence>
<feature type="region of interest" description="Disordered" evidence="15">
    <location>
        <begin position="73"/>
        <end position="157"/>
    </location>
</feature>
<evidence type="ECO:0000256" key="2">
    <source>
        <dbReference type="ARBA" id="ARBA00005443"/>
    </source>
</evidence>
<evidence type="ECO:0000313" key="19">
    <source>
        <dbReference type="Proteomes" id="UP000797356"/>
    </source>
</evidence>
<dbReference type="Gene3D" id="1.25.40.10">
    <property type="entry name" value="Tetratricopeptide repeat domain"/>
    <property type="match status" value="3"/>
</dbReference>
<feature type="compositionally biased region" description="Basic and acidic residues" evidence="15">
    <location>
        <begin position="137"/>
        <end position="155"/>
    </location>
</feature>
<feature type="domain" description="Peroxisomal membrane protein PEX14 central plants" evidence="17">
    <location>
        <begin position="857"/>
        <end position="975"/>
    </location>
</feature>
<reference evidence="18" key="1">
    <citation type="journal article" date="2017" name="Gigascience">
        <title>The genome draft of coconut (Cocos nucifera).</title>
        <authorList>
            <person name="Xiao Y."/>
            <person name="Xu P."/>
            <person name="Fan H."/>
            <person name="Baudouin L."/>
            <person name="Xia W."/>
            <person name="Bocs S."/>
            <person name="Xu J."/>
            <person name="Li Q."/>
            <person name="Guo A."/>
            <person name="Zhou L."/>
            <person name="Li J."/>
            <person name="Wu Y."/>
            <person name="Ma Z."/>
            <person name="Armero A."/>
            <person name="Issali A.E."/>
            <person name="Liu N."/>
            <person name="Peng M."/>
            <person name="Yang Y."/>
        </authorList>
    </citation>
    <scope>NUCLEOTIDE SEQUENCE</scope>
    <source>
        <tissue evidence="18">Spear leaf of Hainan Tall coconut</tissue>
    </source>
</reference>
<evidence type="ECO:0000259" key="16">
    <source>
        <dbReference type="Pfam" id="PF04695"/>
    </source>
</evidence>
<dbReference type="Pfam" id="PF23020">
    <property type="entry name" value="PEX14-like_2nd"/>
    <property type="match status" value="1"/>
</dbReference>
<evidence type="ECO:0000256" key="9">
    <source>
        <dbReference type="ARBA" id="ARBA00023140"/>
    </source>
</evidence>
<dbReference type="InterPro" id="IPR054154">
    <property type="entry name" value="PEX14-like_M_plants"/>
</dbReference>
<dbReference type="Pfam" id="PF13424">
    <property type="entry name" value="TPR_12"/>
    <property type="match status" value="2"/>
</dbReference>
<evidence type="ECO:0000259" key="17">
    <source>
        <dbReference type="Pfam" id="PF23020"/>
    </source>
</evidence>
<keyword evidence="3" id="KW-0813">Transport</keyword>
<evidence type="ECO:0000256" key="13">
    <source>
        <dbReference type="ARBA" id="ARBA00064754"/>
    </source>
</evidence>
<feature type="compositionally biased region" description="Polar residues" evidence="15">
    <location>
        <begin position="1040"/>
        <end position="1049"/>
    </location>
</feature>
<evidence type="ECO:0000256" key="1">
    <source>
        <dbReference type="ARBA" id="ARBA00004549"/>
    </source>
</evidence>
<feature type="compositionally biased region" description="Low complexity" evidence="15">
    <location>
        <begin position="99"/>
        <end position="108"/>
    </location>
</feature>
<evidence type="ECO:0000256" key="7">
    <source>
        <dbReference type="ARBA" id="ARBA00023010"/>
    </source>
</evidence>
<dbReference type="InterPro" id="IPR019734">
    <property type="entry name" value="TPR_rpt"/>
</dbReference>
<keyword evidence="7" id="KW-0811">Translocation</keyword>
<keyword evidence="8" id="KW-0472">Membrane</keyword>
<comment type="similarity">
    <text evidence="2">Belongs to the peroxin-14 family.</text>
</comment>
<feature type="compositionally biased region" description="Polar residues" evidence="15">
    <location>
        <begin position="1349"/>
        <end position="1358"/>
    </location>
</feature>
<proteinExistence type="inferred from homology"/>
<feature type="compositionally biased region" description="Basic and acidic residues" evidence="15">
    <location>
        <begin position="1057"/>
        <end position="1069"/>
    </location>
</feature>
<gene>
    <name evidence="18" type="ORF">COCNU_13G000890</name>
</gene>
<evidence type="ECO:0000256" key="6">
    <source>
        <dbReference type="ARBA" id="ARBA00022989"/>
    </source>
</evidence>
<evidence type="ECO:0000256" key="5">
    <source>
        <dbReference type="ARBA" id="ARBA00022927"/>
    </source>
</evidence>
<dbReference type="InterPro" id="IPR006785">
    <property type="entry name" value="Pex14_N"/>
</dbReference>
<feature type="region of interest" description="Disordered" evidence="15">
    <location>
        <begin position="1114"/>
        <end position="1374"/>
    </location>
</feature>
<keyword evidence="6" id="KW-1133">Transmembrane helix</keyword>
<evidence type="ECO:0000256" key="10">
    <source>
        <dbReference type="ARBA" id="ARBA00029502"/>
    </source>
</evidence>
<evidence type="ECO:0000256" key="3">
    <source>
        <dbReference type="ARBA" id="ARBA00022448"/>
    </source>
</evidence>
<dbReference type="Proteomes" id="UP000797356">
    <property type="component" value="Chromosome 13"/>
</dbReference>
<comment type="function">
    <text evidence="12">Component of the PEX13-PEX14 docking complex, a translocon channel that specifically mediates the import of peroxisomal cargo proteins bound to PEX5 receptor. The PEX13-PEX14 docking complex forms a large import pore which can be opened to a diameter of about 9 nm. Mechanistically, PEX5 receptor along with cargo proteins associates with the PEX14 subunit of the PEX13-PEX14 docking complex in the cytosol, leading to the insertion of the receptor into the organelle membrane with the concomitant translocation of the cargo into the peroxisome matrix.</text>
</comment>
<accession>A0A8K0NAW7</accession>
<dbReference type="GO" id="GO:0015031">
    <property type="term" value="P:protein transport"/>
    <property type="evidence" value="ECO:0007669"/>
    <property type="project" value="UniProtKB-KW"/>
</dbReference>
<dbReference type="GO" id="GO:0005778">
    <property type="term" value="C:peroxisomal membrane"/>
    <property type="evidence" value="ECO:0007669"/>
    <property type="project" value="UniProtKB-SubCell"/>
</dbReference>
<keyword evidence="14" id="KW-0802">TPR repeat</keyword>
<organism evidence="18 19">
    <name type="scientific">Cocos nucifera</name>
    <name type="common">Coconut palm</name>
    <dbReference type="NCBI Taxonomy" id="13894"/>
    <lineage>
        <taxon>Eukaryota</taxon>
        <taxon>Viridiplantae</taxon>
        <taxon>Streptophyta</taxon>
        <taxon>Embryophyta</taxon>
        <taxon>Tracheophyta</taxon>
        <taxon>Spermatophyta</taxon>
        <taxon>Magnoliopsida</taxon>
        <taxon>Liliopsida</taxon>
        <taxon>Arecaceae</taxon>
        <taxon>Arecoideae</taxon>
        <taxon>Cocoseae</taxon>
        <taxon>Attaleinae</taxon>
        <taxon>Cocos</taxon>
    </lineage>
</organism>
<feature type="compositionally biased region" description="Basic and acidic residues" evidence="15">
    <location>
        <begin position="1152"/>
        <end position="1180"/>
    </location>
</feature>
<dbReference type="EMBL" id="CM017884">
    <property type="protein sequence ID" value="KAG1366299.1"/>
    <property type="molecule type" value="Genomic_DNA"/>
</dbReference>
<feature type="repeat" description="TPR" evidence="14">
    <location>
        <begin position="396"/>
        <end position="429"/>
    </location>
</feature>
<dbReference type="OrthoDB" id="5986190at2759"/>
<dbReference type="FunFam" id="1.10.10.10:FF:000217">
    <property type="entry name" value="Peroxisomal membrane protein PEX14"/>
    <property type="match status" value="1"/>
</dbReference>
<reference evidence="18" key="2">
    <citation type="submission" date="2019-07" db="EMBL/GenBank/DDBJ databases">
        <authorList>
            <person name="Yang Y."/>
            <person name="Bocs S."/>
            <person name="Baudouin L."/>
        </authorList>
    </citation>
    <scope>NUCLEOTIDE SEQUENCE</scope>
    <source>
        <tissue evidence="18">Spear leaf of Hainan Tall coconut</tissue>
    </source>
</reference>
<name>A0A8K0NAW7_COCNU</name>
<evidence type="ECO:0000256" key="14">
    <source>
        <dbReference type="PROSITE-ProRule" id="PRU00339"/>
    </source>
</evidence>
<evidence type="ECO:0000313" key="18">
    <source>
        <dbReference type="EMBL" id="KAG1366299.1"/>
    </source>
</evidence>
<sequence length="1374" mass="150948">MSDPIEDLDLPVESCVEPSIQQLYDNVCEMVSSSERSSCWESFESDGEESRIDLELQHLVGGKMEDVRVMEEEQGASVTNVATDLENGSADKKLESPLKAQSSLASPESSKKSKKSSRSQVESDASLKSNSKNKGNFVERGDKGVTKPNSRADHMRKQKNSLLREAKSQNGNRDPSEAGLYNPDLGPFLLKNVRDLIASENPRRALKYALRAAKSFEKCAAGKPSLDLVMSLHVIAAIYCDLGWYAEAVPVLQHSIEIPVLEEGHDHALAKFSGYMHLGDAYAMLGQLERSIWCYTTGLQIQKQALGDRDLSVGKTCRYIAEAHVQSLQFDEAEKLCQMALDIHRENGPPALLEETADRWLMGLICDTKGDHENALEHLVLASMAMVANGQEKDVASVDCSIGDIYLSLGRYDEAVSAYQKALTVFKSTKGENHPNVASIFVRLADLYNKMGKLSESKSYCEDALRIYGKPILGTSVEDIASGLTDVSAIYGLMNEHEQALELLQKAVQMYNKSAGQQSMIAGIEAQMGVLYYIIGNYGESYASLKNAITKLRACGEKKSAFFGIALNQMGLACIQKYAINEAAELFEEARSILEQEYGLYHQETLGVYSNLAGTYDAMGRLDEAIEILEYVVGIMEEKLGIANPDVDDEKRRLAELLKEGGRVRNMKARSLGTLLDTNQNAKKEDAIAIPVFNPSSFYLCPPGFPSSPIRVFRMLDFISVGPELSKTVEGDGKDVKGEAANEASGEPVFTIPQPIREDQVQNAVKFLSHPRVRGSPIIHRHSFLERKGLTKEEIDEAFRRVPDSPPNATSVEAATINQAVQPKSSTGLQPQALVQTPQPAAAPASGVPVAPSLHQSRFHWSHALLATGVLAASGAGTAVLFKNVVVPKLKSWIRKVIAEESESDKEDKQSSRLAEEATEAAKAAASAAAVVAKASQELLNAKNEERKYFEAFVRALDMQVKEMKSMGDAVHKLESRRENSFSQEKLLEEYVQSTVANGPANNSWRTSQVSQRDASLPSMFSKQAKVNGMPNMDFGRARPSSTPASVDSISAPHTKPSMEETNDMHLSHDQPPAKPLSAPRPKVCVRASVLLVVWTVDWYRCDYIKQPYWEVHQQPQPRPSSEPGSQSSNEGLNSETEESANPSFLIQSNGKTHDASEPWWRRKTAKITEIEPEMKESKQFPHGIGTSEEPSQQRWVPPQPQEISIPDAAAAIRHPKPSAQKQQQSGDERSAASSDDGEERVVKAPDSAIEVKTSSVINTETNHAEMQEERADEIEFPHGIGTSEEPSQQRWVPPQPQEISIPDAAAAIRHPKPSAQKQQQSGDERSAASSDDGEERVVKAPDSAIEVKTSSVINTETNHAEMQEERADEIEVN</sequence>
<dbReference type="InterPro" id="IPR011990">
    <property type="entry name" value="TPR-like_helical_dom_sf"/>
</dbReference>
<keyword evidence="5" id="KW-0653">Protein transport</keyword>
<feature type="domain" description="Peroxisome membrane anchor protein Pex14p N-terminal" evidence="16">
    <location>
        <begin position="757"/>
        <end position="801"/>
    </location>
</feature>
<evidence type="ECO:0000256" key="12">
    <source>
        <dbReference type="ARBA" id="ARBA00053920"/>
    </source>
</evidence>
<comment type="subunit">
    <text evidence="13">Interacts with PEX13; forming the PEX13-PEX14 docking complex. Interacts with PEX5 (via WxxxF/Y motifs).</text>
</comment>
<evidence type="ECO:0000256" key="11">
    <source>
        <dbReference type="ARBA" id="ARBA00029691"/>
    </source>
</evidence>
<dbReference type="PROSITE" id="PS50005">
    <property type="entry name" value="TPR"/>
    <property type="match status" value="1"/>
</dbReference>
<comment type="caution">
    <text evidence="18">The sequence shown here is derived from an EMBL/GenBank/DDBJ whole genome shotgun (WGS) entry which is preliminary data.</text>
</comment>
<feature type="region of interest" description="Disordered" evidence="15">
    <location>
        <begin position="1035"/>
        <end position="1080"/>
    </location>
</feature>
<dbReference type="SMART" id="SM00028">
    <property type="entry name" value="TPR"/>
    <property type="match status" value="8"/>
</dbReference>
<comment type="subcellular location">
    <subcellularLocation>
        <location evidence="1">Peroxisome membrane</location>
        <topology evidence="1">Single-pass membrane protein</topology>
    </subcellularLocation>
</comment>
<dbReference type="Gene3D" id="1.10.10.10">
    <property type="entry name" value="Winged helix-like DNA-binding domain superfamily/Winged helix DNA-binding domain"/>
    <property type="match status" value="1"/>
</dbReference>
<dbReference type="InterPro" id="IPR036388">
    <property type="entry name" value="WH-like_DNA-bd_sf"/>
</dbReference>
<feature type="compositionally biased region" description="Basic and acidic residues" evidence="15">
    <location>
        <begin position="1263"/>
        <end position="1277"/>
    </location>
</feature>
<keyword evidence="19" id="KW-1185">Reference proteome</keyword>
<protein>
    <recommendedName>
        <fullName evidence="10">Peroxisomal membrane protein PEX14</fullName>
    </recommendedName>
    <alternativeName>
        <fullName evidence="11">Peroxin-14</fullName>
    </alternativeName>
</protein>
<dbReference type="PROSITE" id="PS50293">
    <property type="entry name" value="TPR_REGION"/>
    <property type="match status" value="1"/>
</dbReference>
<keyword evidence="4" id="KW-0812">Transmembrane</keyword>
<feature type="compositionally biased region" description="Polar residues" evidence="15">
    <location>
        <begin position="1123"/>
        <end position="1151"/>
    </location>
</feature>
<dbReference type="PANTHER" id="PTHR46284">
    <property type="entry name" value="PROTEIN KINESIN LIGHT CHAIN-RELATED 3"/>
    <property type="match status" value="1"/>
</dbReference>
<dbReference type="SUPFAM" id="SSF48452">
    <property type="entry name" value="TPR-like"/>
    <property type="match status" value="3"/>
</dbReference>
<keyword evidence="9" id="KW-0576">Peroxisome</keyword>
<dbReference type="Pfam" id="PF04695">
    <property type="entry name" value="Pex14_N"/>
    <property type="match status" value="1"/>
</dbReference>
<evidence type="ECO:0000256" key="8">
    <source>
        <dbReference type="ARBA" id="ARBA00023136"/>
    </source>
</evidence>